<dbReference type="HAMAP" id="MF_00090">
    <property type="entry name" value="PIMT"/>
    <property type="match status" value="1"/>
</dbReference>
<dbReference type="GO" id="GO:0030091">
    <property type="term" value="P:protein repair"/>
    <property type="evidence" value="ECO:0007669"/>
    <property type="project" value="UniProtKB-UniRule"/>
</dbReference>
<gene>
    <name evidence="7 8" type="primary">pcm</name>
    <name evidence="8" type="ORF">LOKO_00707</name>
</gene>
<reference evidence="8 9" key="1">
    <citation type="journal article" date="2016" name="Genome Announc.">
        <title>Draft Genome Sequence of 'Halomonas chromatireducens' Strain AGD 8-3, a Haloalkaliphilic Chromate- and Selenite-Reducing Gammaproteobacterium.</title>
        <authorList>
            <person name="Sharko F.S."/>
            <person name="Shapovalova A.A."/>
            <person name="Tsygankova S.V."/>
            <person name="Komova A.V."/>
            <person name="Boulygina E.S."/>
            <person name="Teslyuk A.B."/>
            <person name="Gotovtsev P.M."/>
            <person name="Namsaraev Z.B."/>
            <person name="Khijniak T.V."/>
            <person name="Nedoluzhko A.V."/>
            <person name="Vasilov R.G."/>
        </authorList>
    </citation>
    <scope>NUCLEOTIDE SEQUENCE [LARGE SCALE GENOMIC DNA]</scope>
    <source>
        <strain evidence="8 9">AGD 8-3</strain>
    </source>
</reference>
<dbReference type="EMBL" id="CP014226">
    <property type="protein sequence ID" value="AMC99788.1"/>
    <property type="molecule type" value="Genomic_DNA"/>
</dbReference>
<keyword evidence="4 7" id="KW-0489">Methyltransferase</keyword>
<dbReference type="STRING" id="507626.LOKO_00707"/>
<comment type="function">
    <text evidence="7">Catalyzes the methyl esterification of L-isoaspartyl residues in peptides and proteins that result from spontaneous decomposition of normal L-aspartyl and L-asparaginyl residues. It plays a role in the repair and/or degradation of damaged proteins.</text>
</comment>
<dbReference type="GO" id="GO:0032259">
    <property type="term" value="P:methylation"/>
    <property type="evidence" value="ECO:0007669"/>
    <property type="project" value="UniProtKB-KW"/>
</dbReference>
<evidence type="ECO:0000313" key="9">
    <source>
        <dbReference type="Proteomes" id="UP000063387"/>
    </source>
</evidence>
<evidence type="ECO:0000313" key="8">
    <source>
        <dbReference type="EMBL" id="AMC99788.1"/>
    </source>
</evidence>
<feature type="active site" evidence="7">
    <location>
        <position position="75"/>
    </location>
</feature>
<dbReference type="GO" id="GO:0005737">
    <property type="term" value="C:cytoplasm"/>
    <property type="evidence" value="ECO:0007669"/>
    <property type="project" value="UniProtKB-SubCell"/>
</dbReference>
<dbReference type="Gene3D" id="3.40.50.150">
    <property type="entry name" value="Vaccinia Virus protein VP39"/>
    <property type="match status" value="1"/>
</dbReference>
<evidence type="ECO:0000256" key="7">
    <source>
        <dbReference type="HAMAP-Rule" id="MF_00090"/>
    </source>
</evidence>
<keyword evidence="6 7" id="KW-0949">S-adenosyl-L-methionine</keyword>
<sequence length="226" mass="25374">MHSPEQLPELLRGVGMTSQRTRDRMVARLADQGIEDERVLTAMASEPRHLFLDEALSHRAYEDTSLPIGLGQTLSQPWMVARMTELVLNESPRRVLEIGTGSGYQTLILARLVPELWSVERINALHHRAAERLRLLKAYNVRLRLADGGHGWSEAAPFDVILLTACAQELPDVLVSQLADGGVMILPLADAGGEQWLTRVRRVGNRQEVKRLERVRFVPLLQGVIR</sequence>
<dbReference type="InterPro" id="IPR000682">
    <property type="entry name" value="PCMT"/>
</dbReference>
<dbReference type="PANTHER" id="PTHR11579">
    <property type="entry name" value="PROTEIN-L-ISOASPARTATE O-METHYLTRANSFERASE"/>
    <property type="match status" value="1"/>
</dbReference>
<evidence type="ECO:0000256" key="5">
    <source>
        <dbReference type="ARBA" id="ARBA00022679"/>
    </source>
</evidence>
<dbReference type="NCBIfam" id="TIGR00080">
    <property type="entry name" value="pimt"/>
    <property type="match status" value="1"/>
</dbReference>
<dbReference type="OrthoDB" id="9810066at2"/>
<comment type="similarity">
    <text evidence="2 7">Belongs to the methyltransferase superfamily. L-isoaspartyl/D-aspartyl protein methyltransferase family.</text>
</comment>
<protein>
    <recommendedName>
        <fullName evidence="7">Protein-L-isoaspartate O-methyltransferase</fullName>
        <ecNumber evidence="7">2.1.1.77</ecNumber>
    </recommendedName>
    <alternativeName>
        <fullName evidence="7">L-isoaspartyl protein carboxyl methyltransferase</fullName>
    </alternativeName>
    <alternativeName>
        <fullName evidence="7">Protein L-isoaspartyl methyltransferase</fullName>
    </alternativeName>
    <alternativeName>
        <fullName evidence="7">Protein-beta-aspartate methyltransferase</fullName>
        <shortName evidence="7">PIMT</shortName>
    </alternativeName>
</protein>
<dbReference type="InterPro" id="IPR029063">
    <property type="entry name" value="SAM-dependent_MTases_sf"/>
</dbReference>
<dbReference type="PATRIC" id="fig|507626.3.peg.698"/>
<dbReference type="NCBIfam" id="NF001453">
    <property type="entry name" value="PRK00312.1"/>
    <property type="match status" value="1"/>
</dbReference>
<reference evidence="8 9" key="2">
    <citation type="submission" date="2016-02" db="EMBL/GenBank/DDBJ databases">
        <authorList>
            <person name="Wen L."/>
            <person name="He K."/>
            <person name="Yang H."/>
        </authorList>
    </citation>
    <scope>NUCLEOTIDE SEQUENCE [LARGE SCALE GENOMIC DNA]</scope>
    <source>
        <strain evidence="8 9">AGD 8-3</strain>
    </source>
</reference>
<dbReference type="AlphaFoldDB" id="A0A0X8HBW0"/>
<dbReference type="RefSeq" id="WP_066445093.1">
    <property type="nucleotide sequence ID" value="NZ_CP014226.1"/>
</dbReference>
<dbReference type="Proteomes" id="UP000063387">
    <property type="component" value="Chromosome"/>
</dbReference>
<name>A0A0X8HBW0_9GAMM</name>
<evidence type="ECO:0000256" key="1">
    <source>
        <dbReference type="ARBA" id="ARBA00004496"/>
    </source>
</evidence>
<evidence type="ECO:0000256" key="6">
    <source>
        <dbReference type="ARBA" id="ARBA00022691"/>
    </source>
</evidence>
<organism evidence="8 9">
    <name type="scientific">Halomonas chromatireducens</name>
    <dbReference type="NCBI Taxonomy" id="507626"/>
    <lineage>
        <taxon>Bacteria</taxon>
        <taxon>Pseudomonadati</taxon>
        <taxon>Pseudomonadota</taxon>
        <taxon>Gammaproteobacteria</taxon>
        <taxon>Oceanospirillales</taxon>
        <taxon>Halomonadaceae</taxon>
        <taxon>Halomonas</taxon>
    </lineage>
</organism>
<dbReference type="GO" id="GO:0004719">
    <property type="term" value="F:protein-L-isoaspartate (D-aspartate) O-methyltransferase activity"/>
    <property type="evidence" value="ECO:0007669"/>
    <property type="project" value="UniProtKB-UniRule"/>
</dbReference>
<comment type="catalytic activity">
    <reaction evidence="7">
        <text>[protein]-L-isoaspartate + S-adenosyl-L-methionine = [protein]-L-isoaspartate alpha-methyl ester + S-adenosyl-L-homocysteine</text>
        <dbReference type="Rhea" id="RHEA:12705"/>
        <dbReference type="Rhea" id="RHEA-COMP:12143"/>
        <dbReference type="Rhea" id="RHEA-COMP:12144"/>
        <dbReference type="ChEBI" id="CHEBI:57856"/>
        <dbReference type="ChEBI" id="CHEBI:59789"/>
        <dbReference type="ChEBI" id="CHEBI:90596"/>
        <dbReference type="ChEBI" id="CHEBI:90598"/>
        <dbReference type="EC" id="2.1.1.77"/>
    </reaction>
</comment>
<dbReference type="PANTHER" id="PTHR11579:SF0">
    <property type="entry name" value="PROTEIN-L-ISOASPARTATE(D-ASPARTATE) O-METHYLTRANSFERASE"/>
    <property type="match status" value="1"/>
</dbReference>
<dbReference type="PROSITE" id="PS01279">
    <property type="entry name" value="PCMT"/>
    <property type="match status" value="1"/>
</dbReference>
<dbReference type="EC" id="2.1.1.77" evidence="7"/>
<dbReference type="KEGG" id="hco:LOKO_00707"/>
<accession>A0A0X8HBW0</accession>
<keyword evidence="5 7" id="KW-0808">Transferase</keyword>
<keyword evidence="9" id="KW-1185">Reference proteome</keyword>
<dbReference type="CDD" id="cd02440">
    <property type="entry name" value="AdoMet_MTases"/>
    <property type="match status" value="1"/>
</dbReference>
<evidence type="ECO:0000256" key="4">
    <source>
        <dbReference type="ARBA" id="ARBA00022603"/>
    </source>
</evidence>
<dbReference type="SUPFAM" id="SSF53335">
    <property type="entry name" value="S-adenosyl-L-methionine-dependent methyltransferases"/>
    <property type="match status" value="1"/>
</dbReference>
<evidence type="ECO:0000256" key="3">
    <source>
        <dbReference type="ARBA" id="ARBA00022490"/>
    </source>
</evidence>
<dbReference type="FunFam" id="3.40.50.150:FF:000010">
    <property type="entry name" value="Protein-L-isoaspartate O-methyltransferase"/>
    <property type="match status" value="1"/>
</dbReference>
<evidence type="ECO:0000256" key="2">
    <source>
        <dbReference type="ARBA" id="ARBA00005369"/>
    </source>
</evidence>
<comment type="subcellular location">
    <subcellularLocation>
        <location evidence="1 7">Cytoplasm</location>
    </subcellularLocation>
</comment>
<keyword evidence="3 7" id="KW-0963">Cytoplasm</keyword>
<dbReference type="Pfam" id="PF01135">
    <property type="entry name" value="PCMT"/>
    <property type="match status" value="1"/>
</dbReference>
<proteinExistence type="inferred from homology"/>